<feature type="region of interest" description="G4" evidence="8">
    <location>
        <begin position="123"/>
        <end position="126"/>
    </location>
</feature>
<keyword evidence="7" id="KW-0699">rRNA-binding</keyword>
<dbReference type="FunFam" id="3.40.50.300:FF:000094">
    <property type="entry name" value="GTPase Era"/>
    <property type="match status" value="1"/>
</dbReference>
<dbReference type="GO" id="GO:0043024">
    <property type="term" value="F:ribosomal small subunit binding"/>
    <property type="evidence" value="ECO:0007669"/>
    <property type="project" value="TreeGrafter"/>
</dbReference>
<dbReference type="InterPro" id="IPR009019">
    <property type="entry name" value="KH_sf_prok-type"/>
</dbReference>
<keyword evidence="7" id="KW-0963">Cytoplasm</keyword>
<dbReference type="Gene3D" id="3.40.50.300">
    <property type="entry name" value="P-loop containing nucleotide triphosphate hydrolases"/>
    <property type="match status" value="1"/>
</dbReference>
<organism evidence="12 13">
    <name type="scientific">Candidatus Thiodiazotropha taylori</name>
    <dbReference type="NCBI Taxonomy" id="2792791"/>
    <lineage>
        <taxon>Bacteria</taxon>
        <taxon>Pseudomonadati</taxon>
        <taxon>Pseudomonadota</taxon>
        <taxon>Gammaproteobacteria</taxon>
        <taxon>Chromatiales</taxon>
        <taxon>Sedimenticolaceae</taxon>
        <taxon>Candidatus Thiodiazotropha</taxon>
    </lineage>
</organism>
<dbReference type="GO" id="GO:0000028">
    <property type="term" value="P:ribosomal small subunit assembly"/>
    <property type="evidence" value="ECO:0007669"/>
    <property type="project" value="TreeGrafter"/>
</dbReference>
<comment type="caution">
    <text evidence="12">The sequence shown here is derived from an EMBL/GenBank/DDBJ whole genome shotgun (WGS) entry which is preliminary data.</text>
</comment>
<dbReference type="Proteomes" id="UP000770889">
    <property type="component" value="Unassembled WGS sequence"/>
</dbReference>
<comment type="function">
    <text evidence="7">An essential GTPase that binds both GDP and GTP, with rapid nucleotide exchange. Plays a role in 16S rRNA processing and 30S ribosomal subunit biogenesis and possibly also in cell cycle regulation and energy metabolism.</text>
</comment>
<evidence type="ECO:0000256" key="2">
    <source>
        <dbReference type="ARBA" id="ARBA00020484"/>
    </source>
</evidence>
<evidence type="ECO:0000256" key="6">
    <source>
        <dbReference type="ARBA" id="ARBA00023134"/>
    </source>
</evidence>
<protein>
    <recommendedName>
        <fullName evidence="2 7">GTPase Era</fullName>
    </recommendedName>
</protein>
<feature type="region of interest" description="G3" evidence="8">
    <location>
        <begin position="61"/>
        <end position="64"/>
    </location>
</feature>
<dbReference type="GO" id="GO:0005886">
    <property type="term" value="C:plasma membrane"/>
    <property type="evidence" value="ECO:0007669"/>
    <property type="project" value="UniProtKB-SubCell"/>
</dbReference>
<dbReference type="FunFam" id="3.30.300.20:FF:000003">
    <property type="entry name" value="GTPase Era"/>
    <property type="match status" value="1"/>
</dbReference>
<feature type="region of interest" description="G5" evidence="8">
    <location>
        <begin position="153"/>
        <end position="155"/>
    </location>
</feature>
<dbReference type="InterPro" id="IPR015946">
    <property type="entry name" value="KH_dom-like_a/b"/>
</dbReference>
<dbReference type="NCBIfam" id="TIGR00231">
    <property type="entry name" value="small_GTP"/>
    <property type="match status" value="1"/>
</dbReference>
<comment type="subcellular location">
    <subcellularLocation>
        <location evidence="7">Cytoplasm</location>
    </subcellularLocation>
    <subcellularLocation>
        <location evidence="7">Cell membrane</location>
        <topology evidence="7">Peripheral membrane protein</topology>
    </subcellularLocation>
</comment>
<dbReference type="NCBIfam" id="TIGR00436">
    <property type="entry name" value="era"/>
    <property type="match status" value="1"/>
</dbReference>
<dbReference type="CDD" id="cd22534">
    <property type="entry name" value="KH-II_Era"/>
    <property type="match status" value="1"/>
</dbReference>
<evidence type="ECO:0000313" key="13">
    <source>
        <dbReference type="Proteomes" id="UP000770889"/>
    </source>
</evidence>
<name>A0A944MDQ3_9GAMM</name>
<evidence type="ECO:0000256" key="4">
    <source>
        <dbReference type="ARBA" id="ARBA00022741"/>
    </source>
</evidence>
<keyword evidence="6 7" id="KW-0342">GTP-binding</keyword>
<dbReference type="SUPFAM" id="SSF54814">
    <property type="entry name" value="Prokaryotic type KH domain (KH-domain type II)"/>
    <property type="match status" value="1"/>
</dbReference>
<feature type="binding site" evidence="7">
    <location>
        <begin position="14"/>
        <end position="21"/>
    </location>
    <ligand>
        <name>GTP</name>
        <dbReference type="ChEBI" id="CHEBI:37565"/>
    </ligand>
</feature>
<gene>
    <name evidence="7 12" type="primary">era</name>
    <name evidence="12" type="ORF">KME65_17595</name>
</gene>
<comment type="subunit">
    <text evidence="7">Monomer.</text>
</comment>
<evidence type="ECO:0000259" key="10">
    <source>
        <dbReference type="PROSITE" id="PS50823"/>
    </source>
</evidence>
<dbReference type="AlphaFoldDB" id="A0A944MDQ3"/>
<dbReference type="EMBL" id="JAHHGM010000021">
    <property type="protein sequence ID" value="MBT2990774.1"/>
    <property type="molecule type" value="Genomic_DNA"/>
</dbReference>
<evidence type="ECO:0000259" key="11">
    <source>
        <dbReference type="PROSITE" id="PS51713"/>
    </source>
</evidence>
<dbReference type="Pfam" id="PF07650">
    <property type="entry name" value="KH_2"/>
    <property type="match status" value="1"/>
</dbReference>
<dbReference type="InterPro" id="IPR004044">
    <property type="entry name" value="KH_dom_type_2"/>
</dbReference>
<dbReference type="HAMAP" id="MF_00367">
    <property type="entry name" value="GTPase_Era"/>
    <property type="match status" value="1"/>
</dbReference>
<keyword evidence="4 7" id="KW-0547">Nucleotide-binding</keyword>
<reference evidence="12 13" key="1">
    <citation type="submission" date="2021-05" db="EMBL/GenBank/DDBJ databases">
        <title>Genetic and Functional Diversity in Clade A Lucinid endosymbionts from the Bahamas.</title>
        <authorList>
            <person name="Giani N.M."/>
            <person name="Engel A.S."/>
            <person name="Campbell B.J."/>
        </authorList>
    </citation>
    <scope>NUCLEOTIDE SEQUENCE [LARGE SCALE GENOMIC DNA]</scope>
    <source>
        <strain evidence="12">LUC16012Gg_MoonRockCtena</strain>
    </source>
</reference>
<evidence type="ECO:0000256" key="3">
    <source>
        <dbReference type="ARBA" id="ARBA00022517"/>
    </source>
</evidence>
<feature type="binding site" evidence="7">
    <location>
        <begin position="123"/>
        <end position="126"/>
    </location>
    <ligand>
        <name>GTP</name>
        <dbReference type="ChEBI" id="CHEBI:37565"/>
    </ligand>
</feature>
<dbReference type="CDD" id="cd04163">
    <property type="entry name" value="Era"/>
    <property type="match status" value="1"/>
</dbReference>
<dbReference type="InterPro" id="IPR027417">
    <property type="entry name" value="P-loop_NTPase"/>
</dbReference>
<dbReference type="NCBIfam" id="NF000908">
    <property type="entry name" value="PRK00089.1"/>
    <property type="match status" value="1"/>
</dbReference>
<comment type="similarity">
    <text evidence="1 7 8 9">Belongs to the TRAFAC class TrmE-Era-EngA-EngB-Septin-like GTPase superfamily. Era GTPase family.</text>
</comment>
<proteinExistence type="inferred from homology"/>
<evidence type="ECO:0000256" key="7">
    <source>
        <dbReference type="HAMAP-Rule" id="MF_00367"/>
    </source>
</evidence>
<feature type="domain" description="KH type-2" evidence="10">
    <location>
        <begin position="197"/>
        <end position="281"/>
    </location>
</feature>
<dbReference type="PANTHER" id="PTHR42698:SF1">
    <property type="entry name" value="GTPASE ERA, MITOCHONDRIAL"/>
    <property type="match status" value="1"/>
</dbReference>
<dbReference type="PANTHER" id="PTHR42698">
    <property type="entry name" value="GTPASE ERA"/>
    <property type="match status" value="1"/>
</dbReference>
<feature type="region of interest" description="G2" evidence="8">
    <location>
        <begin position="40"/>
        <end position="44"/>
    </location>
</feature>
<dbReference type="GO" id="GO:0005829">
    <property type="term" value="C:cytosol"/>
    <property type="evidence" value="ECO:0007669"/>
    <property type="project" value="TreeGrafter"/>
</dbReference>
<feature type="binding site" evidence="7">
    <location>
        <begin position="61"/>
        <end position="65"/>
    </location>
    <ligand>
        <name>GTP</name>
        <dbReference type="ChEBI" id="CHEBI:37565"/>
    </ligand>
</feature>
<dbReference type="SUPFAM" id="SSF52540">
    <property type="entry name" value="P-loop containing nucleoside triphosphate hydrolases"/>
    <property type="match status" value="1"/>
</dbReference>
<dbReference type="InterPro" id="IPR005225">
    <property type="entry name" value="Small_GTP-bd"/>
</dbReference>
<dbReference type="InterPro" id="IPR030388">
    <property type="entry name" value="G_ERA_dom"/>
</dbReference>
<feature type="region of interest" description="G1" evidence="8">
    <location>
        <begin position="14"/>
        <end position="21"/>
    </location>
</feature>
<evidence type="ECO:0000256" key="1">
    <source>
        <dbReference type="ARBA" id="ARBA00007921"/>
    </source>
</evidence>
<dbReference type="GO" id="GO:0070181">
    <property type="term" value="F:small ribosomal subunit rRNA binding"/>
    <property type="evidence" value="ECO:0007669"/>
    <property type="project" value="UniProtKB-UniRule"/>
</dbReference>
<keyword evidence="3 7" id="KW-0690">Ribosome biogenesis</keyword>
<dbReference type="Gene3D" id="3.30.300.20">
    <property type="match status" value="1"/>
</dbReference>
<evidence type="ECO:0000256" key="8">
    <source>
        <dbReference type="PROSITE-ProRule" id="PRU01050"/>
    </source>
</evidence>
<keyword evidence="5 7" id="KW-0694">RNA-binding</keyword>
<dbReference type="InterPro" id="IPR005662">
    <property type="entry name" value="GTPase_Era-like"/>
</dbReference>
<dbReference type="GO" id="GO:0005525">
    <property type="term" value="F:GTP binding"/>
    <property type="evidence" value="ECO:0007669"/>
    <property type="project" value="UniProtKB-UniRule"/>
</dbReference>
<keyword evidence="7" id="KW-1003">Cell membrane</keyword>
<evidence type="ECO:0000313" key="12">
    <source>
        <dbReference type="EMBL" id="MBT2990774.1"/>
    </source>
</evidence>
<dbReference type="GO" id="GO:0003924">
    <property type="term" value="F:GTPase activity"/>
    <property type="evidence" value="ECO:0007669"/>
    <property type="project" value="UniProtKB-UniRule"/>
</dbReference>
<feature type="domain" description="Era-type G" evidence="11">
    <location>
        <begin position="6"/>
        <end position="174"/>
    </location>
</feature>
<dbReference type="PROSITE" id="PS50823">
    <property type="entry name" value="KH_TYPE_2"/>
    <property type="match status" value="1"/>
</dbReference>
<dbReference type="InterPro" id="IPR006073">
    <property type="entry name" value="GTP-bd"/>
</dbReference>
<dbReference type="Pfam" id="PF01926">
    <property type="entry name" value="MMR_HSR1"/>
    <property type="match status" value="1"/>
</dbReference>
<keyword evidence="7" id="KW-0472">Membrane</keyword>
<evidence type="ECO:0000256" key="5">
    <source>
        <dbReference type="ARBA" id="ARBA00022884"/>
    </source>
</evidence>
<evidence type="ECO:0000256" key="9">
    <source>
        <dbReference type="RuleBase" id="RU003761"/>
    </source>
</evidence>
<dbReference type="PRINTS" id="PR00326">
    <property type="entry name" value="GTP1OBG"/>
</dbReference>
<accession>A0A944MDQ3</accession>
<sequence length="299" mass="33771">MSDNNHCGYAAIVGRPNVGKSTLLNRLLGVRLAITSHKAQTTRHTILGINTLSSGQVIYVDTPGIHERSDNAMNRYLNRTAKSALADVDLLIFVVEALGWTREDEKVLQLIKQIETPVILVVNKVDRVKQKEKLLPYLSEMAKRHSFVEIVPLSAKSGKNLEILEELVLSALPVGENFYPEDQLTDRPEKFFAAELIREQITRRYAKELPYAVSIEIERFEELSGLYRINAVIWVEKTGQKGILIGKDGLALKEVATQARKAMQQFFECKVHLELWVKVKKSWSSDEAALVRLGYGETQ</sequence>
<dbReference type="PROSITE" id="PS51713">
    <property type="entry name" value="G_ERA"/>
    <property type="match status" value="1"/>
</dbReference>